<comment type="caution">
    <text evidence="5">The sequence shown here is derived from an EMBL/GenBank/DDBJ whole genome shotgun (WGS) entry which is preliminary data.</text>
</comment>
<dbReference type="Gene3D" id="2.170.280.10">
    <property type="entry name" value="f41 fragment of flagellin, middle domain"/>
    <property type="match status" value="1"/>
</dbReference>
<evidence type="ECO:0000313" key="6">
    <source>
        <dbReference type="Proteomes" id="UP000448292"/>
    </source>
</evidence>
<keyword evidence="6" id="KW-1185">Reference proteome</keyword>
<dbReference type="InterPro" id="IPR001492">
    <property type="entry name" value="Flagellin"/>
</dbReference>
<dbReference type="Gene3D" id="6.10.10.10">
    <property type="entry name" value="Flagellar export chaperone, C-terminal domain"/>
    <property type="match status" value="1"/>
</dbReference>
<protein>
    <recommendedName>
        <fullName evidence="4">Flagellin C-terminal domain-containing protein</fullName>
    </recommendedName>
</protein>
<evidence type="ECO:0000259" key="4">
    <source>
        <dbReference type="Pfam" id="PF00700"/>
    </source>
</evidence>
<dbReference type="GO" id="GO:0005198">
    <property type="term" value="F:structural molecule activity"/>
    <property type="evidence" value="ECO:0007669"/>
    <property type="project" value="InterPro"/>
</dbReference>
<feature type="domain" description="Flagellin C-terminal" evidence="4">
    <location>
        <begin position="210"/>
        <end position="293"/>
    </location>
</feature>
<evidence type="ECO:0000256" key="3">
    <source>
        <dbReference type="ARBA" id="ARBA00023143"/>
    </source>
</evidence>
<dbReference type="Pfam" id="PF00700">
    <property type="entry name" value="Flagellin_C"/>
    <property type="match status" value="1"/>
</dbReference>
<evidence type="ECO:0000256" key="1">
    <source>
        <dbReference type="ARBA" id="ARBA00004365"/>
    </source>
</evidence>
<accession>A0A7M3MAR0</accession>
<dbReference type="Gene3D" id="1.20.1330.10">
    <property type="entry name" value="f41 fragment of flagellin, N-terminal domain"/>
    <property type="match status" value="1"/>
</dbReference>
<evidence type="ECO:0000313" key="5">
    <source>
        <dbReference type="EMBL" id="TVM14046.1"/>
    </source>
</evidence>
<proteinExistence type="inferred from homology"/>
<dbReference type="OrthoDB" id="5464926at2"/>
<dbReference type="GO" id="GO:0009288">
    <property type="term" value="C:bacterial-type flagellum"/>
    <property type="evidence" value="ECO:0007669"/>
    <property type="project" value="UniProtKB-SubCell"/>
</dbReference>
<reference evidence="5 6" key="1">
    <citation type="submission" date="2018-06" db="EMBL/GenBank/DDBJ databases">
        <title>Complete genome of Desulfovibrio indonesiensis P37SLT.</title>
        <authorList>
            <person name="Crispim J.S."/>
            <person name="Vidigal P.M.P."/>
            <person name="Silva L.C.F."/>
            <person name="Laguardia C.N."/>
            <person name="Araujo L.C."/>
            <person name="Dias R.S."/>
            <person name="Sousa M.P."/>
            <person name="Paula S.O."/>
            <person name="Silva C."/>
        </authorList>
    </citation>
    <scope>NUCLEOTIDE SEQUENCE [LARGE SCALE GENOMIC DNA]</scope>
    <source>
        <strain evidence="5 6">P37SLT</strain>
    </source>
</reference>
<name>A0A7M3MAR0_9BACT</name>
<keyword evidence="3" id="KW-0975">Bacterial flagellum</keyword>
<organism evidence="5 6">
    <name type="scientific">Oceanidesulfovibrio indonesiensis</name>
    <dbReference type="NCBI Taxonomy" id="54767"/>
    <lineage>
        <taxon>Bacteria</taxon>
        <taxon>Pseudomonadati</taxon>
        <taxon>Thermodesulfobacteriota</taxon>
        <taxon>Desulfovibrionia</taxon>
        <taxon>Desulfovibrionales</taxon>
        <taxon>Desulfovibrionaceae</taxon>
        <taxon>Oceanidesulfovibrio</taxon>
    </lineage>
</organism>
<dbReference type="SUPFAM" id="SSF64518">
    <property type="entry name" value="Phase 1 flagellin"/>
    <property type="match status" value="1"/>
</dbReference>
<comment type="subcellular location">
    <subcellularLocation>
        <location evidence="1">Bacterial flagellum</location>
    </subcellularLocation>
</comment>
<dbReference type="InterPro" id="IPR042187">
    <property type="entry name" value="Flagellin_C_sub2"/>
</dbReference>
<dbReference type="InterPro" id="IPR046358">
    <property type="entry name" value="Flagellin_C"/>
</dbReference>
<evidence type="ECO:0000256" key="2">
    <source>
        <dbReference type="ARBA" id="ARBA00005709"/>
    </source>
</evidence>
<comment type="similarity">
    <text evidence="2">Belongs to the bacterial flagellin family.</text>
</comment>
<gene>
    <name evidence="5" type="ORF">DPQ33_17895</name>
</gene>
<dbReference type="PANTHER" id="PTHR42792:SF2">
    <property type="entry name" value="FLAGELLIN"/>
    <property type="match status" value="1"/>
</dbReference>
<sequence length="295" mass="32051">MQLNNGNVAVAWFSPDSNAWGVFTQVVDQQGNLVGSETQVNSDEINSQNFLDLTAIDKDRYVVAWNDVNSDGTFDAKQRILKSDMTFITDEIIINEQPLTSQTWPKLTKLEGGGFLAAYRDSGNDGDGRGVLGQLYTVDGKAIDNNFIINKTTAGDQVLDDVVGLRGGGFFASYFTNDGLDPSLNGVGASIYQPVISIASQKKAQESLCTINNAIVEKDKIRANLGAMQNRLENTITNLEIQSENLLSAESRISDVDVAKEMTEFVSRQILTQAATAMLAQANSLPRMALQLIQG</sequence>
<dbReference type="EMBL" id="QMIE01000029">
    <property type="protein sequence ID" value="TVM14046.1"/>
    <property type="molecule type" value="Genomic_DNA"/>
</dbReference>
<dbReference type="AlphaFoldDB" id="A0A7M3MAR0"/>
<dbReference type="PANTHER" id="PTHR42792">
    <property type="entry name" value="FLAGELLIN"/>
    <property type="match status" value="1"/>
</dbReference>
<dbReference type="Proteomes" id="UP000448292">
    <property type="component" value="Unassembled WGS sequence"/>
</dbReference>